<gene>
    <name evidence="7" type="ORF">ICC18_01400</name>
</gene>
<dbReference type="PANTHER" id="PTHR43280:SF2">
    <property type="entry name" value="HTH-TYPE TRANSCRIPTIONAL REGULATOR EXSA"/>
    <property type="match status" value="1"/>
</dbReference>
<evidence type="ECO:0000313" key="8">
    <source>
        <dbReference type="Proteomes" id="UP000650466"/>
    </source>
</evidence>
<sequence>MKILIVEDETKIREGLRKIVEDVITSGLSVAEASSGKEAIEWLKTQDHVDLMLTDIRMSEMDGIALIKKVHQTHSGMHVVVISGYDEFVYAREAMRYGTLDYLLKPIDRVELARVLGRVQEMIGGSKHEVAAKDAGQQEDDKERLTIRKVKEFVGQSLDKDISLPMLAQHVYLHPKYLSDMFKRETGQNLSDYVTERRLEKAKKLLKETTMRIADIAQLCGFANHKYFASLFKQHNGCTPTEFRDL</sequence>
<keyword evidence="4" id="KW-0597">Phosphoprotein</keyword>
<keyword evidence="1" id="KW-0805">Transcription regulation</keyword>
<dbReference type="InterPro" id="IPR020449">
    <property type="entry name" value="Tscrpt_reg_AraC-type_HTH"/>
</dbReference>
<keyword evidence="3" id="KW-0804">Transcription</keyword>
<name>A0A926QHZ0_9BACL</name>
<dbReference type="PANTHER" id="PTHR43280">
    <property type="entry name" value="ARAC-FAMILY TRANSCRIPTIONAL REGULATOR"/>
    <property type="match status" value="1"/>
</dbReference>
<dbReference type="GO" id="GO:0043565">
    <property type="term" value="F:sequence-specific DNA binding"/>
    <property type="evidence" value="ECO:0007669"/>
    <property type="project" value="InterPro"/>
</dbReference>
<evidence type="ECO:0000259" key="5">
    <source>
        <dbReference type="PROSITE" id="PS01124"/>
    </source>
</evidence>
<dbReference type="SUPFAM" id="SSF46689">
    <property type="entry name" value="Homeodomain-like"/>
    <property type="match status" value="2"/>
</dbReference>
<dbReference type="InterPro" id="IPR001789">
    <property type="entry name" value="Sig_transdc_resp-reg_receiver"/>
</dbReference>
<evidence type="ECO:0000259" key="6">
    <source>
        <dbReference type="PROSITE" id="PS50110"/>
    </source>
</evidence>
<dbReference type="SMART" id="SM00448">
    <property type="entry name" value="REC"/>
    <property type="match status" value="1"/>
</dbReference>
<reference evidence="7" key="1">
    <citation type="submission" date="2020-09" db="EMBL/GenBank/DDBJ databases">
        <title>Draft Genome Sequence of Paenibacillus sp. WST5.</title>
        <authorList>
            <person name="Bao Z."/>
        </authorList>
    </citation>
    <scope>NUCLEOTIDE SEQUENCE</scope>
    <source>
        <strain evidence="7">WST5</strain>
    </source>
</reference>
<dbReference type="AlphaFoldDB" id="A0A926QHZ0"/>
<evidence type="ECO:0000256" key="2">
    <source>
        <dbReference type="ARBA" id="ARBA00023125"/>
    </source>
</evidence>
<dbReference type="PROSITE" id="PS01124">
    <property type="entry name" value="HTH_ARAC_FAMILY_2"/>
    <property type="match status" value="1"/>
</dbReference>
<dbReference type="CDD" id="cd17536">
    <property type="entry name" value="REC_YesN-like"/>
    <property type="match status" value="1"/>
</dbReference>
<proteinExistence type="predicted"/>
<dbReference type="InterPro" id="IPR009057">
    <property type="entry name" value="Homeodomain-like_sf"/>
</dbReference>
<dbReference type="SMART" id="SM00342">
    <property type="entry name" value="HTH_ARAC"/>
    <property type="match status" value="1"/>
</dbReference>
<dbReference type="SUPFAM" id="SSF52172">
    <property type="entry name" value="CheY-like"/>
    <property type="match status" value="1"/>
</dbReference>
<evidence type="ECO:0000256" key="3">
    <source>
        <dbReference type="ARBA" id="ARBA00023163"/>
    </source>
</evidence>
<comment type="caution">
    <text evidence="7">The sequence shown here is derived from an EMBL/GenBank/DDBJ whole genome shotgun (WGS) entry which is preliminary data.</text>
</comment>
<dbReference type="PRINTS" id="PR00032">
    <property type="entry name" value="HTHARAC"/>
</dbReference>
<dbReference type="Gene3D" id="3.40.50.2300">
    <property type="match status" value="1"/>
</dbReference>
<organism evidence="7 8">
    <name type="scientific">Paenibacillus sedimenti</name>
    <dbReference type="NCBI Taxonomy" id="2770274"/>
    <lineage>
        <taxon>Bacteria</taxon>
        <taxon>Bacillati</taxon>
        <taxon>Bacillota</taxon>
        <taxon>Bacilli</taxon>
        <taxon>Bacillales</taxon>
        <taxon>Paenibacillaceae</taxon>
        <taxon>Paenibacillus</taxon>
    </lineage>
</organism>
<dbReference type="GO" id="GO:0000160">
    <property type="term" value="P:phosphorelay signal transduction system"/>
    <property type="evidence" value="ECO:0007669"/>
    <property type="project" value="InterPro"/>
</dbReference>
<dbReference type="InterPro" id="IPR018060">
    <property type="entry name" value="HTH_AraC"/>
</dbReference>
<dbReference type="RefSeq" id="WP_188172589.1">
    <property type="nucleotide sequence ID" value="NZ_JACVVD010000001.1"/>
</dbReference>
<feature type="modified residue" description="4-aspartylphosphate" evidence="4">
    <location>
        <position position="55"/>
    </location>
</feature>
<accession>A0A926QHZ0</accession>
<protein>
    <submittedName>
        <fullName evidence="7">Response regulator</fullName>
    </submittedName>
</protein>
<dbReference type="EMBL" id="JACVVD010000001">
    <property type="protein sequence ID" value="MBD0378777.1"/>
    <property type="molecule type" value="Genomic_DNA"/>
</dbReference>
<dbReference type="Proteomes" id="UP000650466">
    <property type="component" value="Unassembled WGS sequence"/>
</dbReference>
<dbReference type="Pfam" id="PF12833">
    <property type="entry name" value="HTH_18"/>
    <property type="match status" value="1"/>
</dbReference>
<keyword evidence="8" id="KW-1185">Reference proteome</keyword>
<dbReference type="PROSITE" id="PS00041">
    <property type="entry name" value="HTH_ARAC_FAMILY_1"/>
    <property type="match status" value="1"/>
</dbReference>
<feature type="domain" description="Response regulatory" evidence="6">
    <location>
        <begin position="2"/>
        <end position="120"/>
    </location>
</feature>
<evidence type="ECO:0000313" key="7">
    <source>
        <dbReference type="EMBL" id="MBD0378777.1"/>
    </source>
</evidence>
<dbReference type="Gene3D" id="1.10.10.60">
    <property type="entry name" value="Homeodomain-like"/>
    <property type="match status" value="2"/>
</dbReference>
<dbReference type="InterPro" id="IPR018062">
    <property type="entry name" value="HTH_AraC-typ_CS"/>
</dbReference>
<dbReference type="PROSITE" id="PS50110">
    <property type="entry name" value="RESPONSE_REGULATORY"/>
    <property type="match status" value="1"/>
</dbReference>
<evidence type="ECO:0000256" key="1">
    <source>
        <dbReference type="ARBA" id="ARBA00023015"/>
    </source>
</evidence>
<evidence type="ECO:0000256" key="4">
    <source>
        <dbReference type="PROSITE-ProRule" id="PRU00169"/>
    </source>
</evidence>
<dbReference type="GO" id="GO:0003700">
    <property type="term" value="F:DNA-binding transcription factor activity"/>
    <property type="evidence" value="ECO:0007669"/>
    <property type="project" value="InterPro"/>
</dbReference>
<dbReference type="Pfam" id="PF00072">
    <property type="entry name" value="Response_reg"/>
    <property type="match status" value="1"/>
</dbReference>
<feature type="domain" description="HTH araC/xylS-type" evidence="5">
    <location>
        <begin position="148"/>
        <end position="246"/>
    </location>
</feature>
<dbReference type="InterPro" id="IPR011006">
    <property type="entry name" value="CheY-like_superfamily"/>
</dbReference>
<keyword evidence="2" id="KW-0238">DNA-binding</keyword>